<reference evidence="3 4" key="1">
    <citation type="submission" date="2019-11" db="EMBL/GenBank/DDBJ databases">
        <title>Metabolism of dissolved organic matter in forest soils.</title>
        <authorList>
            <person name="Cyle K.T."/>
            <person name="Wilhelm R.C."/>
            <person name="Martinez C.E."/>
        </authorList>
    </citation>
    <scope>NUCLEOTIDE SEQUENCE [LARGE SCALE GENOMIC DNA]</scope>
    <source>
        <strain evidence="3 4">5N</strain>
    </source>
</reference>
<evidence type="ECO:0008006" key="5">
    <source>
        <dbReference type="Google" id="ProtNLM"/>
    </source>
</evidence>
<feature type="signal peptide" evidence="2">
    <location>
        <begin position="1"/>
        <end position="23"/>
    </location>
</feature>
<keyword evidence="4" id="KW-1185">Reference proteome</keyword>
<keyword evidence="2" id="KW-0732">Signal</keyword>
<evidence type="ECO:0000313" key="3">
    <source>
        <dbReference type="EMBL" id="NPT56604.1"/>
    </source>
</evidence>
<accession>A0A972NQ43</accession>
<feature type="compositionally biased region" description="Low complexity" evidence="1">
    <location>
        <begin position="65"/>
        <end position="76"/>
    </location>
</feature>
<dbReference type="Proteomes" id="UP000655523">
    <property type="component" value="Unassembled WGS sequence"/>
</dbReference>
<dbReference type="EMBL" id="WOEZ01000095">
    <property type="protein sequence ID" value="NPT56604.1"/>
    <property type="molecule type" value="Genomic_DNA"/>
</dbReference>
<dbReference type="RefSeq" id="WP_172167104.1">
    <property type="nucleotide sequence ID" value="NZ_WOEZ01000095.1"/>
</dbReference>
<proteinExistence type="predicted"/>
<evidence type="ECO:0000256" key="1">
    <source>
        <dbReference type="SAM" id="MobiDB-lite"/>
    </source>
</evidence>
<gene>
    <name evidence="3" type="ORF">GNZ13_18930</name>
</gene>
<sequence length="90" mass="9272">MKTKLVTALLTALCASLTAPAFASGYGPAPFYRPSVGAPALQRGQSAETIAAERQDSATTQQNYGGVTVQSSQSGGPAVTTLRGDFYAHH</sequence>
<evidence type="ECO:0000256" key="2">
    <source>
        <dbReference type="SAM" id="SignalP"/>
    </source>
</evidence>
<evidence type="ECO:0000313" key="4">
    <source>
        <dbReference type="Proteomes" id="UP000655523"/>
    </source>
</evidence>
<comment type="caution">
    <text evidence="3">The sequence shown here is derived from an EMBL/GenBank/DDBJ whole genome shotgun (WGS) entry which is preliminary data.</text>
</comment>
<feature type="chain" id="PRO_5037676473" description="DUF4148 domain-containing protein" evidence="2">
    <location>
        <begin position="24"/>
        <end position="90"/>
    </location>
</feature>
<organism evidence="3 4">
    <name type="scientific">Paraburkholderia elongata</name>
    <dbReference type="NCBI Taxonomy" id="2675747"/>
    <lineage>
        <taxon>Bacteria</taxon>
        <taxon>Pseudomonadati</taxon>
        <taxon>Pseudomonadota</taxon>
        <taxon>Betaproteobacteria</taxon>
        <taxon>Burkholderiales</taxon>
        <taxon>Burkholderiaceae</taxon>
        <taxon>Paraburkholderia</taxon>
    </lineage>
</organism>
<protein>
    <recommendedName>
        <fullName evidence="5">DUF4148 domain-containing protein</fullName>
    </recommendedName>
</protein>
<dbReference type="AlphaFoldDB" id="A0A972NQ43"/>
<feature type="region of interest" description="Disordered" evidence="1">
    <location>
        <begin position="43"/>
        <end position="76"/>
    </location>
</feature>
<name>A0A972NQ43_9BURK</name>